<feature type="compositionally biased region" description="Low complexity" evidence="1">
    <location>
        <begin position="547"/>
        <end position="564"/>
    </location>
</feature>
<evidence type="ECO:0000256" key="1">
    <source>
        <dbReference type="SAM" id="MobiDB-lite"/>
    </source>
</evidence>
<evidence type="ECO:0000313" key="4">
    <source>
        <dbReference type="Proteomes" id="UP000241818"/>
    </source>
</evidence>
<feature type="region of interest" description="Disordered" evidence="1">
    <location>
        <begin position="71"/>
        <end position="192"/>
    </location>
</feature>
<dbReference type="STRING" id="857342.A0A2T3B4E7"/>
<keyword evidence="4" id="KW-1185">Reference proteome</keyword>
<feature type="compositionally biased region" description="Low complexity" evidence="1">
    <location>
        <begin position="147"/>
        <end position="169"/>
    </location>
</feature>
<feature type="compositionally biased region" description="Low complexity" evidence="1">
    <location>
        <begin position="390"/>
        <end position="405"/>
    </location>
</feature>
<reference evidence="3 4" key="1">
    <citation type="journal article" date="2018" name="New Phytol.">
        <title>Comparative genomics and transcriptomics depict ericoid mycorrhizal fungi as versatile saprotrophs and plant mutualists.</title>
        <authorList>
            <person name="Martino E."/>
            <person name="Morin E."/>
            <person name="Grelet G.A."/>
            <person name="Kuo A."/>
            <person name="Kohler A."/>
            <person name="Daghino S."/>
            <person name="Barry K.W."/>
            <person name="Cichocki N."/>
            <person name="Clum A."/>
            <person name="Dockter R.B."/>
            <person name="Hainaut M."/>
            <person name="Kuo R.C."/>
            <person name="LaButti K."/>
            <person name="Lindahl B.D."/>
            <person name="Lindquist E.A."/>
            <person name="Lipzen A."/>
            <person name="Khouja H.R."/>
            <person name="Magnuson J."/>
            <person name="Murat C."/>
            <person name="Ohm R.A."/>
            <person name="Singer S.W."/>
            <person name="Spatafora J.W."/>
            <person name="Wang M."/>
            <person name="Veneault-Fourrey C."/>
            <person name="Henrissat B."/>
            <person name="Grigoriev I.V."/>
            <person name="Martin F.M."/>
            <person name="Perotto S."/>
        </authorList>
    </citation>
    <scope>NUCLEOTIDE SEQUENCE [LARGE SCALE GENOMIC DNA]</scope>
    <source>
        <strain evidence="3 4">ATCC 22711</strain>
    </source>
</reference>
<dbReference type="PANTHER" id="PTHR39611:SF1">
    <property type="entry name" value="HYDROXYPROLINE-RICH GLYCOPROTEIN DZ-HRGP"/>
    <property type="match status" value="1"/>
</dbReference>
<feature type="compositionally biased region" description="Polar residues" evidence="1">
    <location>
        <begin position="77"/>
        <end position="94"/>
    </location>
</feature>
<dbReference type="AlphaFoldDB" id="A0A2T3B4E7"/>
<dbReference type="OrthoDB" id="5413703at2759"/>
<evidence type="ECO:0000259" key="2">
    <source>
        <dbReference type="Pfam" id="PF24355"/>
    </source>
</evidence>
<feature type="compositionally biased region" description="Basic and acidic residues" evidence="1">
    <location>
        <begin position="446"/>
        <end position="455"/>
    </location>
</feature>
<dbReference type="Pfam" id="PF24355">
    <property type="entry name" value="DUF7514"/>
    <property type="match status" value="1"/>
</dbReference>
<feature type="region of interest" description="Disordered" evidence="1">
    <location>
        <begin position="382"/>
        <end position="650"/>
    </location>
</feature>
<accession>A0A2T3B4E7</accession>
<feature type="region of interest" description="Disordered" evidence="1">
    <location>
        <begin position="1"/>
        <end position="57"/>
    </location>
</feature>
<dbReference type="Proteomes" id="UP000241818">
    <property type="component" value="Unassembled WGS sequence"/>
</dbReference>
<sequence length="667" mass="74055">MVLTRPDTVVSVPRSLEINPSRGALSNPRQQRLQPGDDRMASGPKPSAEQPVQDVSPELIAAITERVKREVMEHLRQTANTDDQQRVPSLQSVPSRKVEDLKPSASVEDEPEAPPLERAPSNISQSSTSSPPPTVRRVHTPPSPTQAPISAGAAAPQPGPVGSPSGSPSEKLSGVRFSDRPLPRPGQSRTYSTVELSTIDQKWGRLFDNEGNPTQRLGQFLRGLANRIIEESPAKRSIVAPPSKMAAYYATHALDNETHPLVSIFRSQSNEQISRLYQDLGCEHHLIQEHTTSTPTIPALTPVGFAHWMTIHILAYPEEEAKRLEKVVLAMPIDADGVILDGRPERLPKQISRYLFPPKEDRKSRKWVENAISHFLNNLGTSSRRKESITSRSSSQHSSTSQFRSRPVEIHQTGTSPTTPKGQPIERERNPYAGAPTTWETSSNEEPIKIERDRQPYTAQPGSGKIYIEGNSYNAPPGLGRANSTSQARDKPNPAKGRSHRSQSTASQNYVPPPYPGIRNPNSPSINSYSNSTPDDLNGYQYPPPSTSASSSFSNQSQQFSPSSYGSNTSIPPPPPPVDTDKRVREHRQYRRGTDEDARSAVEFKSPRDAERWDRIQESRSGEFDRKDRPYESKPSMPFDPRDPRGAAYEDWYRDKGRAAGYNGYMR</sequence>
<dbReference type="RefSeq" id="XP_024721787.1">
    <property type="nucleotide sequence ID" value="XM_024869215.1"/>
</dbReference>
<proteinExistence type="predicted"/>
<evidence type="ECO:0000313" key="3">
    <source>
        <dbReference type="EMBL" id="PSS20517.1"/>
    </source>
</evidence>
<name>A0A2T3B4E7_AMORE</name>
<feature type="compositionally biased region" description="Low complexity" evidence="1">
    <location>
        <begin position="120"/>
        <end position="129"/>
    </location>
</feature>
<feature type="compositionally biased region" description="Basic and acidic residues" evidence="1">
    <location>
        <begin position="592"/>
        <end position="632"/>
    </location>
</feature>
<protein>
    <recommendedName>
        <fullName evidence="2">DUF7514 domain-containing protein</fullName>
    </recommendedName>
</protein>
<gene>
    <name evidence="3" type="ORF">M430DRAFT_66206</name>
</gene>
<organism evidence="3 4">
    <name type="scientific">Amorphotheca resinae ATCC 22711</name>
    <dbReference type="NCBI Taxonomy" id="857342"/>
    <lineage>
        <taxon>Eukaryota</taxon>
        <taxon>Fungi</taxon>
        <taxon>Dikarya</taxon>
        <taxon>Ascomycota</taxon>
        <taxon>Pezizomycotina</taxon>
        <taxon>Leotiomycetes</taxon>
        <taxon>Helotiales</taxon>
        <taxon>Amorphothecaceae</taxon>
        <taxon>Amorphotheca</taxon>
    </lineage>
</organism>
<dbReference type="InParanoid" id="A0A2T3B4E7"/>
<feature type="domain" description="DUF7514" evidence="2">
    <location>
        <begin position="204"/>
        <end position="372"/>
    </location>
</feature>
<feature type="compositionally biased region" description="Low complexity" evidence="1">
    <location>
        <begin position="520"/>
        <end position="534"/>
    </location>
</feature>
<dbReference type="PANTHER" id="PTHR39611">
    <property type="entry name" value="HYDROXYPROLINE-RICH GLYCOPROTEIN DZ-HRGP-RELATED"/>
    <property type="match status" value="1"/>
</dbReference>
<feature type="compositionally biased region" description="Polar residues" evidence="1">
    <location>
        <begin position="412"/>
        <end position="421"/>
    </location>
</feature>
<dbReference type="InterPro" id="IPR055936">
    <property type="entry name" value="DUF7514"/>
</dbReference>
<dbReference type="GeneID" id="36577296"/>
<dbReference type="EMBL" id="KZ679010">
    <property type="protein sequence ID" value="PSS20517.1"/>
    <property type="molecule type" value="Genomic_DNA"/>
</dbReference>